<gene>
    <name evidence="3" type="ORF">EG328_010378</name>
</gene>
<dbReference type="Proteomes" id="UP000447873">
    <property type="component" value="Unassembled WGS sequence"/>
</dbReference>
<feature type="compositionally biased region" description="Basic and acidic residues" evidence="1">
    <location>
        <begin position="156"/>
        <end position="168"/>
    </location>
</feature>
<proteinExistence type="predicted"/>
<organism evidence="3 4">
    <name type="scientific">Venturia inaequalis</name>
    <name type="common">Apple scab fungus</name>
    <dbReference type="NCBI Taxonomy" id="5025"/>
    <lineage>
        <taxon>Eukaryota</taxon>
        <taxon>Fungi</taxon>
        <taxon>Dikarya</taxon>
        <taxon>Ascomycota</taxon>
        <taxon>Pezizomycotina</taxon>
        <taxon>Dothideomycetes</taxon>
        <taxon>Pleosporomycetidae</taxon>
        <taxon>Venturiales</taxon>
        <taxon>Venturiaceae</taxon>
        <taxon>Venturia</taxon>
    </lineage>
</organism>
<feature type="region of interest" description="Disordered" evidence="1">
    <location>
        <begin position="506"/>
        <end position="530"/>
    </location>
</feature>
<dbReference type="EMBL" id="WNWS01000068">
    <property type="protein sequence ID" value="KAE9982993.1"/>
    <property type="molecule type" value="Genomic_DNA"/>
</dbReference>
<name>A0A8H3V8A6_VENIN</name>
<accession>A0A8H3V8A6</accession>
<reference evidence="3 4" key="1">
    <citation type="submission" date="2018-12" db="EMBL/GenBank/DDBJ databases">
        <title>Venturia inaequalis Genome Resource.</title>
        <authorList>
            <person name="Lichtner F.J."/>
        </authorList>
    </citation>
    <scope>NUCLEOTIDE SEQUENCE [LARGE SCALE GENOMIC DNA]</scope>
    <source>
        <strain evidence="3 4">120213</strain>
    </source>
</reference>
<sequence>MKILVMALAIAALFASAVRPIPVQDTTLARMDNGRNLLTRQTVQWPENEVEVCTDAHYKGECQREPQYINTCWPFEEAFNTSISSIRFDPSETDTAGAMFCSFYETSDCTFVLIDGTKRPVLHLLGPIEDLITTQFNDKLQSVRCNRRPKHSPKAKKSEVVKNPDDKGQITGYAAPTMSNTESNVSQPTNATNSMCILDCPGRRGSERMQGNWADVIRPSPDCTEFAFAFFKMKLALVLQTLAIFTVTTLVRCAPFENQSNEIAERDAAEENPYCVKFFEDTYLAGEMAVMCIQFKTCWPAPFYGVSSVAPDPNYHSYCKFYSSNDCSGQFIGISSGQTILDFLNWNDNISSYVCDHDKKLNSREDATTFTIAQSTNVEHNGIAERDTEFCTHFYEHIYFQGINTVLCDKQKVCWPGPSFGASSIKPNPGSCGYCQFYKKPGCAGDFIGISTTDTIADLSNFGIQSLDWNDVIKSYWCDEKLNCGAASSTSTNTVSTKSVPQVKDTEFGSSTELSERDVSDISALSPTQDGLQTSTNRIDVNLYTDTHFNGVWLALSAQVNACVKITKSDGTGHNFDMSSARMKSHTTTSDGQNNVAYCKFYQSKDCEANTWAFTIGNNEDAPDLNDISKLKFKGPIRNVNDKIWSTYCIWDVEVRRRGVQNPLWSYGSIKMDRLPKWILDMGMDITCHFNSAIWCDYPLFTSDSWHDIPDVTTPVHGYWCEWRQTK</sequence>
<evidence type="ECO:0000256" key="1">
    <source>
        <dbReference type="SAM" id="MobiDB-lite"/>
    </source>
</evidence>
<evidence type="ECO:0000256" key="2">
    <source>
        <dbReference type="SAM" id="SignalP"/>
    </source>
</evidence>
<dbReference type="Gene3D" id="2.60.20.10">
    <property type="entry name" value="Crystallins"/>
    <property type="match status" value="1"/>
</dbReference>
<evidence type="ECO:0000313" key="4">
    <source>
        <dbReference type="Proteomes" id="UP000447873"/>
    </source>
</evidence>
<feature type="chain" id="PRO_5034500240" evidence="2">
    <location>
        <begin position="21"/>
        <end position="727"/>
    </location>
</feature>
<protein>
    <submittedName>
        <fullName evidence="3">Uncharacterized protein</fullName>
    </submittedName>
</protein>
<dbReference type="AlphaFoldDB" id="A0A8H3V8A6"/>
<comment type="caution">
    <text evidence="3">The sequence shown here is derived from an EMBL/GenBank/DDBJ whole genome shotgun (WGS) entry which is preliminary data.</text>
</comment>
<feature type="region of interest" description="Disordered" evidence="1">
    <location>
        <begin position="147"/>
        <end position="169"/>
    </location>
</feature>
<keyword evidence="2" id="KW-0732">Signal</keyword>
<evidence type="ECO:0000313" key="3">
    <source>
        <dbReference type="EMBL" id="KAE9982993.1"/>
    </source>
</evidence>
<feature type="signal peptide" evidence="2">
    <location>
        <begin position="1"/>
        <end position="20"/>
    </location>
</feature>